<dbReference type="GO" id="GO:1990904">
    <property type="term" value="C:ribonucleoprotein complex"/>
    <property type="evidence" value="ECO:0007669"/>
    <property type="project" value="UniProtKB-KW"/>
</dbReference>
<dbReference type="SUPFAM" id="SSF140809">
    <property type="entry name" value="Rhabdovirus nucleoprotein-like"/>
    <property type="match status" value="1"/>
</dbReference>
<dbReference type="Pfam" id="PF00945">
    <property type="entry name" value="Rhabdo_ncap"/>
    <property type="match status" value="1"/>
</dbReference>
<feature type="domain" description="Rhabdovirus nucleocapsid" evidence="12">
    <location>
        <begin position="26"/>
        <end position="390"/>
    </location>
</feature>
<dbReference type="EMBL" id="MW520371">
    <property type="protein sequence ID" value="QSL99564.1"/>
    <property type="molecule type" value="Viral_cRNA"/>
</dbReference>
<comment type="subcellular location">
    <subcellularLocation>
        <location evidence="1">Host cytoplasm</location>
    </subcellularLocation>
    <subcellularLocation>
        <location evidence="2">Virion</location>
    </subcellularLocation>
</comment>
<dbReference type="InterPro" id="IPR000448">
    <property type="entry name" value="Rhabdo_ncapsid"/>
</dbReference>
<evidence type="ECO:0000256" key="11">
    <source>
        <dbReference type="ARBA" id="ARBA00033344"/>
    </source>
</evidence>
<keyword evidence="10" id="KW-0687">Ribonucleoprotein</keyword>
<reference evidence="13" key="1">
    <citation type="submission" date="2021-01" db="EMBL/GenBank/DDBJ databases">
        <authorList>
            <person name="Konstantinidis K."/>
            <person name="Dovrolis N."/>
            <person name="Kouvela A."/>
            <person name="Kassela K."/>
            <person name="Rosa Freitas M.G."/>
            <person name="Nearchou A."/>
            <person name="de Courcy Williams M."/>
            <person name="Veletza S."/>
            <person name="Mavromara P."/>
            <person name="Karakasiliotis I."/>
        </authorList>
    </citation>
    <scope>NUCLEOTIDE SEQUENCE</scope>
    <source>
        <strain evidence="13">RB1</strain>
    </source>
</reference>
<dbReference type="InterPro" id="IPR023330">
    <property type="entry name" value="Rhabdovirus_ncapsid_N"/>
</dbReference>
<dbReference type="GO" id="GO:0030430">
    <property type="term" value="C:host cell cytoplasm"/>
    <property type="evidence" value="ECO:0007669"/>
    <property type="project" value="UniProtKB-SubCell"/>
</dbReference>
<protein>
    <recommendedName>
        <fullName evidence="3">Nucleoprotein</fullName>
    </recommendedName>
    <alternativeName>
        <fullName evidence="11">Nucleocapsid protein</fullName>
    </alternativeName>
</protein>
<proteinExistence type="predicted"/>
<dbReference type="GO" id="GO:0019029">
    <property type="term" value="C:helical viral capsid"/>
    <property type="evidence" value="ECO:0007669"/>
    <property type="project" value="UniProtKB-KW"/>
</dbReference>
<evidence type="ECO:0000256" key="7">
    <source>
        <dbReference type="ARBA" id="ARBA00022884"/>
    </source>
</evidence>
<sequence length="449" mass="50029">MTDPYFTALGQPVNAFSSIALNNGIYPNEFFEANGGTKPGVSVRIHTDPIARIGGAFVMAGVNQRPTADSIVFMLYSYASQLSEVLDEDWMSYGIVIGRQGDRITPLSLLNIVIEDGQPETANYAEYPNVSIDSAMHYVFSPIRLDTPQAQYRLQLAARMENQIPGGKVHGVNMGTLASIFKDLLTSANYMRLASAYDMFLSRFPSSSKTTLRVGTAPTRYRDYSAMGTLSHLQKIAGIYDREIAYWIWNTEIARDFQRITDPRNEPLNLHSYAVYYSGMKLGTKSTASAAMNPHMHVFVHTVGSIMGYDRSKNAQLPANCIVTQPLRIGLVIAGIFMKDVGIKPQACPSAHLEAHRLESDAGTDIDDEEFLDGCPPQGDGYLWGMWLQEDRTGKRQQYYTRVACRVAKNLIEVRPNSIGERVKRECEAIDEMYALEAERSRADLKGDK</sequence>
<keyword evidence="7" id="KW-0694">RNA-binding</keyword>
<accession>A0A899INB5</accession>
<evidence type="ECO:0000256" key="6">
    <source>
        <dbReference type="ARBA" id="ARBA00022844"/>
    </source>
</evidence>
<name>A0A899INB5_9RHAB</name>
<evidence type="ECO:0000313" key="13">
    <source>
        <dbReference type="EMBL" id="QSL99564.1"/>
    </source>
</evidence>
<evidence type="ECO:0000256" key="10">
    <source>
        <dbReference type="ARBA" id="ARBA00023274"/>
    </source>
</evidence>
<evidence type="ECO:0000256" key="9">
    <source>
        <dbReference type="ARBA" id="ARBA00023200"/>
    </source>
</evidence>
<evidence type="ECO:0000256" key="1">
    <source>
        <dbReference type="ARBA" id="ARBA00004192"/>
    </source>
</evidence>
<dbReference type="InterPro" id="IPR023331">
    <property type="entry name" value="Rhabdovirus_ncapsid_C"/>
</dbReference>
<evidence type="ECO:0000256" key="4">
    <source>
        <dbReference type="ARBA" id="ARBA00022497"/>
    </source>
</evidence>
<dbReference type="GO" id="GO:0019013">
    <property type="term" value="C:viral nucleocapsid"/>
    <property type="evidence" value="ECO:0007669"/>
    <property type="project" value="UniProtKB-KW"/>
</dbReference>
<dbReference type="GO" id="GO:0003723">
    <property type="term" value="F:RNA binding"/>
    <property type="evidence" value="ECO:0007669"/>
    <property type="project" value="UniProtKB-KW"/>
</dbReference>
<keyword evidence="4" id="KW-1139">Helical capsid protein</keyword>
<evidence type="ECO:0000256" key="3">
    <source>
        <dbReference type="ARBA" id="ARBA00014389"/>
    </source>
</evidence>
<keyword evidence="9" id="KW-1035">Host cytoplasm</keyword>
<keyword evidence="5" id="KW-0167">Capsid protein</keyword>
<evidence type="ECO:0000259" key="12">
    <source>
        <dbReference type="Pfam" id="PF00945"/>
    </source>
</evidence>
<keyword evidence="8 13" id="KW-0543">Viral nucleoprotein</keyword>
<organism evidence="13">
    <name type="scientific">Evros rhabdovirus 2</name>
    <dbReference type="NCBI Taxonomy" id="2805770"/>
    <lineage>
        <taxon>Viruses</taxon>
        <taxon>Riboviria</taxon>
        <taxon>Orthornavirae</taxon>
        <taxon>Negarnaviricota</taxon>
        <taxon>Haploviricotina</taxon>
        <taxon>Monjiviricetes</taxon>
        <taxon>Mononegavirales</taxon>
        <taxon>Rhabdoviridae</taxon>
    </lineage>
</organism>
<dbReference type="Gene3D" id="1.10.3610.10">
    <property type="entry name" value="Nucleoprotein"/>
    <property type="match status" value="1"/>
</dbReference>
<evidence type="ECO:0000256" key="8">
    <source>
        <dbReference type="ARBA" id="ARBA00023086"/>
    </source>
</evidence>
<evidence type="ECO:0000256" key="5">
    <source>
        <dbReference type="ARBA" id="ARBA00022561"/>
    </source>
</evidence>
<evidence type="ECO:0000256" key="2">
    <source>
        <dbReference type="ARBA" id="ARBA00004328"/>
    </source>
</evidence>
<keyword evidence="6" id="KW-0946">Virion</keyword>
<dbReference type="Gene3D" id="1.10.3570.10">
    <property type="entry name" value="Rhabdovirus nucleocapsid protein like domain"/>
    <property type="match status" value="1"/>
</dbReference>
<dbReference type="InterPro" id="IPR035961">
    <property type="entry name" value="Rhabdovirus_nucleoprotein-like"/>
</dbReference>